<reference evidence="1" key="1">
    <citation type="journal article" date="2013" name="Genetics">
        <title>The draft genome and transcriptome of Panagrellus redivivus are shaped by the harsh demands of a free-living lifestyle.</title>
        <authorList>
            <person name="Srinivasan J."/>
            <person name="Dillman A.R."/>
            <person name="Macchietto M.G."/>
            <person name="Heikkinen L."/>
            <person name="Lakso M."/>
            <person name="Fracchia K.M."/>
            <person name="Antoshechkin I."/>
            <person name="Mortazavi A."/>
            <person name="Wong G."/>
            <person name="Sternberg P.W."/>
        </authorList>
    </citation>
    <scope>NUCLEOTIDE SEQUENCE [LARGE SCALE GENOMIC DNA]</scope>
    <source>
        <strain evidence="1">MT8872</strain>
    </source>
</reference>
<evidence type="ECO:0000313" key="1">
    <source>
        <dbReference type="Proteomes" id="UP000492821"/>
    </source>
</evidence>
<sequence>MPLPVKKKLHAETLKRLLGYCTPAEVNQFQIAAPHVPHFGPWQEVIMATSEETVGNAEGLPVRSDQAILTDDYRLKEFTDQPINHLTLANYLFYHSFTFDHCTITVKLINAVKDRTVHNIHAFNIIGRGDTKMTAAEICAQFPRATEFHFRDFEFDKAWATDFNHQKVQGLKFLNVQITAAFFEVQQKEFLDFFKAQDDDFWLFLVCPDKTVRESARKFLEKVHFSSQKSHSNRRVSLSLSVKDTMDYYPKAGSSVK</sequence>
<dbReference type="Proteomes" id="UP000492821">
    <property type="component" value="Unassembled WGS sequence"/>
</dbReference>
<keyword evidence="1" id="KW-1185">Reference proteome</keyword>
<dbReference type="AlphaFoldDB" id="A0A7E4ZRT2"/>
<evidence type="ECO:0000313" key="2">
    <source>
        <dbReference type="WBParaSite" id="Pan_g13315.t1"/>
    </source>
</evidence>
<protein>
    <submittedName>
        <fullName evidence="2">FTH domain-containing protein</fullName>
    </submittedName>
</protein>
<dbReference type="WBParaSite" id="Pan_g13315.t1">
    <property type="protein sequence ID" value="Pan_g13315.t1"/>
    <property type="gene ID" value="Pan_g13315"/>
</dbReference>
<proteinExistence type="predicted"/>
<organism evidence="1 2">
    <name type="scientific">Panagrellus redivivus</name>
    <name type="common">Microworm</name>
    <dbReference type="NCBI Taxonomy" id="6233"/>
    <lineage>
        <taxon>Eukaryota</taxon>
        <taxon>Metazoa</taxon>
        <taxon>Ecdysozoa</taxon>
        <taxon>Nematoda</taxon>
        <taxon>Chromadorea</taxon>
        <taxon>Rhabditida</taxon>
        <taxon>Tylenchina</taxon>
        <taxon>Panagrolaimomorpha</taxon>
        <taxon>Panagrolaimoidea</taxon>
        <taxon>Panagrolaimidae</taxon>
        <taxon>Panagrellus</taxon>
    </lineage>
</organism>
<reference evidence="2" key="2">
    <citation type="submission" date="2020-10" db="UniProtKB">
        <authorList>
            <consortium name="WormBaseParasite"/>
        </authorList>
    </citation>
    <scope>IDENTIFICATION</scope>
</reference>
<name>A0A7E4ZRT2_PANRE</name>
<accession>A0A7E4ZRT2</accession>